<accession>A0A1M5DF07</accession>
<dbReference type="SMART" id="SM00228">
    <property type="entry name" value="PDZ"/>
    <property type="match status" value="1"/>
</dbReference>
<keyword evidence="2 5" id="KW-0645">Protease</keyword>
<evidence type="ECO:0000256" key="6">
    <source>
        <dbReference type="SAM" id="Phobius"/>
    </source>
</evidence>
<gene>
    <name evidence="8" type="ORF">SAMN02746089_02325</name>
</gene>
<dbReference type="InterPro" id="IPR004447">
    <property type="entry name" value="Peptidase_S41A"/>
</dbReference>
<dbReference type="GO" id="GO:0006508">
    <property type="term" value="P:proteolysis"/>
    <property type="evidence" value="ECO:0007669"/>
    <property type="project" value="UniProtKB-KW"/>
</dbReference>
<keyword evidence="9" id="KW-1185">Reference proteome</keyword>
<dbReference type="GO" id="GO:0008236">
    <property type="term" value="F:serine-type peptidase activity"/>
    <property type="evidence" value="ECO:0007669"/>
    <property type="project" value="UniProtKB-KW"/>
</dbReference>
<sequence>MSKRKKLPGAILLVLITAVVTFFITDFFSIVLPGGSVIISRRDFEQYREVAKLLAIKDILMQNYVDKVKPEVLMDGAYKGMASALNDPYTVYMTPAEFKEFMEQTAGSYAGIGIVVSADKEGNLVVVSPIDKDTPGAKAGLKTNDKILEVNGHKVSGKDMDKAVSLMKGPAGTYVTITVLKAGQTKPVTIKIKRETITLKTVRGEMLQDKIGYLRMSMFDEHTYDQFKSELDKLNAQGMKALILDLRDNPGGLLEISVKIADTLLPKGVIVYTEDRYGNKEYKYSDAKYLGKPLAVLVNEGSASASEILTGAIKDHKAGTIIGTKTFGKGIVQTMQEFSDGSALKYTVSRYYTPNGVNIQGKGIMPDITVELPKGFNSITVPRDKDTQLKKAIDVLESQINKK</sequence>
<evidence type="ECO:0000256" key="5">
    <source>
        <dbReference type="RuleBase" id="RU004404"/>
    </source>
</evidence>
<keyword evidence="3 5" id="KW-0378">Hydrolase</keyword>
<keyword evidence="6" id="KW-1133">Transmembrane helix</keyword>
<dbReference type="Gene3D" id="2.30.42.10">
    <property type="match status" value="1"/>
</dbReference>
<organism evidence="8 9">
    <name type="scientific">Caldanaerobius fijiensis DSM 17918</name>
    <dbReference type="NCBI Taxonomy" id="1121256"/>
    <lineage>
        <taxon>Bacteria</taxon>
        <taxon>Bacillati</taxon>
        <taxon>Bacillota</taxon>
        <taxon>Clostridia</taxon>
        <taxon>Thermoanaerobacterales</taxon>
        <taxon>Thermoanaerobacteraceae</taxon>
        <taxon>Caldanaerobius</taxon>
    </lineage>
</organism>
<proteinExistence type="inferred from homology"/>
<feature type="domain" description="PDZ" evidence="7">
    <location>
        <begin position="98"/>
        <end position="168"/>
    </location>
</feature>
<reference evidence="8 9" key="1">
    <citation type="submission" date="2016-11" db="EMBL/GenBank/DDBJ databases">
        <authorList>
            <person name="Jaros S."/>
            <person name="Januszkiewicz K."/>
            <person name="Wedrychowicz H."/>
        </authorList>
    </citation>
    <scope>NUCLEOTIDE SEQUENCE [LARGE SCALE GENOMIC DNA]</scope>
    <source>
        <strain evidence="8 9">DSM 17918</strain>
    </source>
</reference>
<dbReference type="CDD" id="cd06782">
    <property type="entry name" value="cpPDZ_CPP-like"/>
    <property type="match status" value="1"/>
</dbReference>
<dbReference type="PANTHER" id="PTHR32060">
    <property type="entry name" value="TAIL-SPECIFIC PROTEASE"/>
    <property type="match status" value="1"/>
</dbReference>
<dbReference type="FunFam" id="2.30.42.10:FF:000063">
    <property type="entry name" value="Peptidase, S41 family"/>
    <property type="match status" value="1"/>
</dbReference>
<dbReference type="GO" id="GO:0004175">
    <property type="term" value="F:endopeptidase activity"/>
    <property type="evidence" value="ECO:0007669"/>
    <property type="project" value="TreeGrafter"/>
</dbReference>
<dbReference type="GO" id="GO:0007165">
    <property type="term" value="P:signal transduction"/>
    <property type="evidence" value="ECO:0007669"/>
    <property type="project" value="TreeGrafter"/>
</dbReference>
<dbReference type="EMBL" id="FQVH01000035">
    <property type="protein sequence ID" value="SHF65471.1"/>
    <property type="molecule type" value="Genomic_DNA"/>
</dbReference>
<dbReference type="Gene3D" id="3.30.750.44">
    <property type="match status" value="1"/>
</dbReference>
<evidence type="ECO:0000256" key="3">
    <source>
        <dbReference type="ARBA" id="ARBA00022801"/>
    </source>
</evidence>
<dbReference type="InterPro" id="IPR029045">
    <property type="entry name" value="ClpP/crotonase-like_dom_sf"/>
</dbReference>
<dbReference type="Proteomes" id="UP000184088">
    <property type="component" value="Unassembled WGS sequence"/>
</dbReference>
<evidence type="ECO:0000256" key="4">
    <source>
        <dbReference type="ARBA" id="ARBA00022825"/>
    </source>
</evidence>
<dbReference type="Pfam" id="PF22694">
    <property type="entry name" value="CtpB_N-like"/>
    <property type="match status" value="1"/>
</dbReference>
<dbReference type="PROSITE" id="PS50106">
    <property type="entry name" value="PDZ"/>
    <property type="match status" value="1"/>
</dbReference>
<dbReference type="Pfam" id="PF03572">
    <property type="entry name" value="Peptidase_S41"/>
    <property type="match status" value="1"/>
</dbReference>
<evidence type="ECO:0000256" key="2">
    <source>
        <dbReference type="ARBA" id="ARBA00022670"/>
    </source>
</evidence>
<dbReference type="NCBIfam" id="TIGR00225">
    <property type="entry name" value="prc"/>
    <property type="match status" value="1"/>
</dbReference>
<dbReference type="SUPFAM" id="SSF50156">
    <property type="entry name" value="PDZ domain-like"/>
    <property type="match status" value="1"/>
</dbReference>
<dbReference type="Gene3D" id="3.90.226.10">
    <property type="entry name" value="2-enoyl-CoA Hydratase, Chain A, domain 1"/>
    <property type="match status" value="1"/>
</dbReference>
<dbReference type="CDD" id="cd07560">
    <property type="entry name" value="Peptidase_S41_CPP"/>
    <property type="match status" value="1"/>
</dbReference>
<dbReference type="InterPro" id="IPR036034">
    <property type="entry name" value="PDZ_sf"/>
</dbReference>
<dbReference type="SUPFAM" id="SSF52096">
    <property type="entry name" value="ClpP/crotonase"/>
    <property type="match status" value="1"/>
</dbReference>
<evidence type="ECO:0000313" key="8">
    <source>
        <dbReference type="EMBL" id="SHF65471.1"/>
    </source>
</evidence>
<dbReference type="STRING" id="1121256.SAMN02746089_02325"/>
<evidence type="ECO:0000256" key="1">
    <source>
        <dbReference type="ARBA" id="ARBA00009179"/>
    </source>
</evidence>
<dbReference type="Pfam" id="PF17820">
    <property type="entry name" value="PDZ_6"/>
    <property type="match status" value="1"/>
</dbReference>
<feature type="transmembrane region" description="Helical" evidence="6">
    <location>
        <begin position="12"/>
        <end position="32"/>
    </location>
</feature>
<keyword evidence="6" id="KW-0472">Membrane</keyword>
<protein>
    <submittedName>
        <fullName evidence="8">C-terminal processing peptidase-3. Serine peptidase. MEROPS family S41A</fullName>
    </submittedName>
</protein>
<dbReference type="GO" id="GO:0030288">
    <property type="term" value="C:outer membrane-bounded periplasmic space"/>
    <property type="evidence" value="ECO:0007669"/>
    <property type="project" value="TreeGrafter"/>
</dbReference>
<name>A0A1M5DF07_9THEO</name>
<comment type="similarity">
    <text evidence="1 5">Belongs to the peptidase S41A family.</text>
</comment>
<dbReference type="OrthoDB" id="9812068at2"/>
<dbReference type="SMART" id="SM00245">
    <property type="entry name" value="TSPc"/>
    <property type="match status" value="1"/>
</dbReference>
<dbReference type="AlphaFoldDB" id="A0A1M5DF07"/>
<evidence type="ECO:0000259" key="7">
    <source>
        <dbReference type="PROSITE" id="PS50106"/>
    </source>
</evidence>
<dbReference type="PANTHER" id="PTHR32060:SF30">
    <property type="entry name" value="CARBOXY-TERMINAL PROCESSING PROTEASE CTPA"/>
    <property type="match status" value="1"/>
</dbReference>
<dbReference type="InterPro" id="IPR001478">
    <property type="entry name" value="PDZ"/>
</dbReference>
<dbReference type="RefSeq" id="WP_073345566.1">
    <property type="nucleotide sequence ID" value="NZ_FQVH01000035.1"/>
</dbReference>
<keyword evidence="6" id="KW-0812">Transmembrane</keyword>
<evidence type="ECO:0000313" key="9">
    <source>
        <dbReference type="Proteomes" id="UP000184088"/>
    </source>
</evidence>
<dbReference type="InterPro" id="IPR055210">
    <property type="entry name" value="CtpA/B_N"/>
</dbReference>
<dbReference type="InterPro" id="IPR041489">
    <property type="entry name" value="PDZ_6"/>
</dbReference>
<dbReference type="InterPro" id="IPR005151">
    <property type="entry name" value="Tail-specific_protease"/>
</dbReference>
<keyword evidence="4 5" id="KW-0720">Serine protease</keyword>